<evidence type="ECO:0000313" key="1">
    <source>
        <dbReference type="EMBL" id="KPJ22997.1"/>
    </source>
</evidence>
<dbReference type="AlphaFoldDB" id="A0A0P6S4E3"/>
<proteinExistence type="predicted"/>
<comment type="caution">
    <text evidence="1">The sequence shown here is derived from an EMBL/GenBank/DDBJ whole genome shotgun (WGS) entry which is preliminary data.</text>
</comment>
<dbReference type="EMBL" id="LHQM01000006">
    <property type="protein sequence ID" value="KPJ22997.1"/>
    <property type="molecule type" value="Genomic_DNA"/>
</dbReference>
<evidence type="ECO:0000313" key="2">
    <source>
        <dbReference type="Proteomes" id="UP000049578"/>
    </source>
</evidence>
<keyword evidence="2" id="KW-1185">Reference proteome</keyword>
<name>A0A0P6S4E3_9STRE</name>
<dbReference type="RefSeq" id="WP_152911045.1">
    <property type="nucleotide sequence ID" value="NZ_LHQM01000006.1"/>
</dbReference>
<dbReference type="Proteomes" id="UP000049578">
    <property type="component" value="Unassembled WGS sequence"/>
</dbReference>
<reference evidence="1 2" key="1">
    <citation type="submission" date="2015-08" db="EMBL/GenBank/DDBJ databases">
        <title>Genome sequence of Streptococcus phocae subsp. phocae ATCC 51973T isolated from liver specimen obtained from seal.</title>
        <authorList>
            <person name="Avendano-Herrera R."/>
        </authorList>
    </citation>
    <scope>NUCLEOTIDE SEQUENCE [LARGE SCALE GENOMIC DNA]</scope>
    <source>
        <strain evidence="1 2">ATCC 51973</strain>
    </source>
</reference>
<protein>
    <submittedName>
        <fullName evidence="1">Uncharacterized protein</fullName>
    </submittedName>
</protein>
<dbReference type="PATRIC" id="fig|119224.3.peg.1519"/>
<gene>
    <name evidence="1" type="ORF">AKK44_01735</name>
</gene>
<sequence length="94" mass="10942">MISQTTIPLKFPQSHHFDKKRKNESSVKIRFENGKMTCTNTENEVEVLIAEQVNWHMESFSFGIIKKNIRGKAMSLQDKIIESLTKPLKKFLMS</sequence>
<accession>A0A0P6S4E3</accession>
<organism evidence="1 2">
    <name type="scientific">Streptococcus phocae</name>
    <dbReference type="NCBI Taxonomy" id="119224"/>
    <lineage>
        <taxon>Bacteria</taxon>
        <taxon>Bacillati</taxon>
        <taxon>Bacillota</taxon>
        <taxon>Bacilli</taxon>
        <taxon>Lactobacillales</taxon>
        <taxon>Streptococcaceae</taxon>
        <taxon>Streptococcus</taxon>
    </lineage>
</organism>